<evidence type="ECO:0000313" key="3">
    <source>
        <dbReference type="Proteomes" id="UP000002029"/>
    </source>
</evidence>
<sequence length="304" mass="31875">MEDTHGKIGIRLLEAPVSRRDDPRARSYIVDHLSPGTTIRRRLEISNTSGDAQHIDLYPAGADIVRNRFAMARGRTPNELTGWVSLDRSSLDLPPGGRGTARVAIEVPPAASRGERYGVVWAQAVAEADAAHPVRVVSRVGIRLYLDIGRGGEPPSDFRIEELTPVRAPDGRPQLAALVHNTGARALDMSGSLSLSDGPGGLSAGPFAADLGVTLAPGAAAPVTVTLDRRIPDGPWKVELTLMSGMVKRTVSATVTFPRAGAGTPVPPDSGLLSLFGVLGGLAALLVAVAVLAVRLRRRRAAAG</sequence>
<dbReference type="Proteomes" id="UP000002029">
    <property type="component" value="Chromosome"/>
</dbReference>
<keyword evidence="3" id="KW-1185">Reference proteome</keyword>
<organism evidence="2 3">
    <name type="scientific">Streptosporangium roseum (strain ATCC 12428 / DSM 43021 / JCM 3005 / KCTC 9067 / NCIMB 10171 / NRRL 2505 / NI 9100)</name>
    <dbReference type="NCBI Taxonomy" id="479432"/>
    <lineage>
        <taxon>Bacteria</taxon>
        <taxon>Bacillati</taxon>
        <taxon>Actinomycetota</taxon>
        <taxon>Actinomycetes</taxon>
        <taxon>Streptosporangiales</taxon>
        <taxon>Streptosporangiaceae</taxon>
        <taxon>Streptosporangium</taxon>
    </lineage>
</organism>
<gene>
    <name evidence="2" type="ordered locus">Sros_6894</name>
</gene>
<dbReference type="EMBL" id="CP001814">
    <property type="protein sequence ID" value="ACZ89597.1"/>
    <property type="molecule type" value="Genomic_DNA"/>
</dbReference>
<dbReference type="HOGENOM" id="CLU_055415_0_0_11"/>
<dbReference type="eggNOG" id="ENOG502ZBK4">
    <property type="taxonomic scope" value="Bacteria"/>
</dbReference>
<proteinExistence type="predicted"/>
<keyword evidence="1" id="KW-1133">Transmembrane helix</keyword>
<protein>
    <recommendedName>
        <fullName evidence="4">Peptidase</fullName>
    </recommendedName>
</protein>
<evidence type="ECO:0000313" key="2">
    <source>
        <dbReference type="EMBL" id="ACZ89597.1"/>
    </source>
</evidence>
<keyword evidence="1" id="KW-0812">Transmembrane</keyword>
<keyword evidence="1" id="KW-0472">Membrane</keyword>
<dbReference type="KEGG" id="sro:Sros_6894"/>
<accession>D2B772</accession>
<evidence type="ECO:0000256" key="1">
    <source>
        <dbReference type="SAM" id="Phobius"/>
    </source>
</evidence>
<dbReference type="AlphaFoldDB" id="D2B772"/>
<reference evidence="2 3" key="1">
    <citation type="journal article" date="2010" name="Stand. Genomic Sci.">
        <title>Complete genome sequence of Streptosporangium roseum type strain (NI 9100).</title>
        <authorList>
            <person name="Nolan M."/>
            <person name="Sikorski J."/>
            <person name="Jando M."/>
            <person name="Lucas S."/>
            <person name="Lapidus A."/>
            <person name="Glavina Del Rio T."/>
            <person name="Chen F."/>
            <person name="Tice H."/>
            <person name="Pitluck S."/>
            <person name="Cheng J.F."/>
            <person name="Chertkov O."/>
            <person name="Sims D."/>
            <person name="Meincke L."/>
            <person name="Brettin T."/>
            <person name="Han C."/>
            <person name="Detter J.C."/>
            <person name="Bruce D."/>
            <person name="Goodwin L."/>
            <person name="Land M."/>
            <person name="Hauser L."/>
            <person name="Chang Y.J."/>
            <person name="Jeffries C.D."/>
            <person name="Ivanova N."/>
            <person name="Mavromatis K."/>
            <person name="Mikhailova N."/>
            <person name="Chen A."/>
            <person name="Palaniappan K."/>
            <person name="Chain P."/>
            <person name="Rohde M."/>
            <person name="Goker M."/>
            <person name="Bristow J."/>
            <person name="Eisen J.A."/>
            <person name="Markowitz V."/>
            <person name="Hugenholtz P."/>
            <person name="Kyrpides N.C."/>
            <person name="Klenk H.P."/>
        </authorList>
    </citation>
    <scope>NUCLEOTIDE SEQUENCE [LARGE SCALE GENOMIC DNA]</scope>
    <source>
        <strain evidence="3">ATCC 12428 / DSM 43021 / JCM 3005 / NI 9100</strain>
    </source>
</reference>
<feature type="transmembrane region" description="Helical" evidence="1">
    <location>
        <begin position="272"/>
        <end position="294"/>
    </location>
</feature>
<evidence type="ECO:0008006" key="4">
    <source>
        <dbReference type="Google" id="ProtNLM"/>
    </source>
</evidence>
<name>D2B772_STRRD</name>
<dbReference type="STRING" id="479432.Sros_6894"/>